<keyword evidence="1" id="KW-0862">Zinc</keyword>
<comment type="caution">
    <text evidence="4">The sequence shown here is derived from an EMBL/GenBank/DDBJ whole genome shotgun (WGS) entry which is preliminary data.</text>
</comment>
<name>A0A3L6KZL4_9TRYP</name>
<feature type="region of interest" description="Disordered" evidence="2">
    <location>
        <begin position="467"/>
        <end position="502"/>
    </location>
</feature>
<sequence length="655" mass="72007">MSGTNHLRQVVPAAVYNPIPPAPPFMVFCDPYAKVTNATAKYRNQPPVAPNAAAVFQQQLYSLPFHGVAGVPAPMREEEDADGSFEVHDSCLKAPITVGRRVVIPTTGSRGLFNCAQLPSNGNSGGNCNNNANSNGNGGKSFARICDAHPEGRCISGEQCPDIHVQAEYLTAQRQEMIFWLESKEREFQNTLRADPTKMFRVFCADLKEAVEVPISALQFTKGLYVDPSVRARRARAGHQNQFAMLASQLPTACGLFLSNPSQCRWARWCNQIHVDFTWMQTKKKEFESWFNELEGRFNALPDDYEFHVHDPQLKMGLRIPKASIAVFSRGLFQGSPKKAPSVCMLFQRDRCTANVCCNQIHVIPRYLALHRLLIQKGDSITEEERGNIMNQMKEILESQKRSMQVADDGDANFLARELNPQAVPYVPPQPTSVWRTGGSAGSSSPPRTAAAPIPVPEPLPTFRQPPQWNEHSPSAAVDGSPYASPHRRIERCGSSGTRDLHTCSNPLEDLIEVVDGDNSRTSLLASQSTTSQASRSCKHTNNPYAFGASYKCTASPTFGWVQPVYSAANSGSTHPANRSWGSGSVTGGCQPIRVRVGGGGIMEHEPLEPFSLDQHDMGASPFECRSPAHRTLGSRTIEDRLSSSPTWSATQKQR</sequence>
<feature type="zinc finger region" description="C3H1-type" evidence="1">
    <location>
        <begin position="140"/>
        <end position="167"/>
    </location>
</feature>
<feature type="region of interest" description="Disordered" evidence="2">
    <location>
        <begin position="612"/>
        <end position="655"/>
    </location>
</feature>
<evidence type="ECO:0000259" key="3">
    <source>
        <dbReference type="PROSITE" id="PS50103"/>
    </source>
</evidence>
<evidence type="ECO:0000313" key="4">
    <source>
        <dbReference type="EMBL" id="RHW69799.1"/>
    </source>
</evidence>
<dbReference type="EMBL" id="QSBY01000010">
    <property type="protein sequence ID" value="RHW69799.1"/>
    <property type="molecule type" value="Genomic_DNA"/>
</dbReference>
<reference evidence="4 5" key="1">
    <citation type="submission" date="2018-09" db="EMBL/GenBank/DDBJ databases">
        <title>whole genome sequence of T. equiperdum IVM-t1 strain.</title>
        <authorList>
            <person name="Suganuma K."/>
        </authorList>
    </citation>
    <scope>NUCLEOTIDE SEQUENCE [LARGE SCALE GENOMIC DNA]</scope>
    <source>
        <strain evidence="4 5">IVM-t1</strain>
    </source>
</reference>
<keyword evidence="1" id="KW-0479">Metal-binding</keyword>
<evidence type="ECO:0000313" key="5">
    <source>
        <dbReference type="Proteomes" id="UP000266743"/>
    </source>
</evidence>
<gene>
    <name evidence="4" type="primary">ZC3H32</name>
    <name evidence="4" type="ORF">DPX39_100057900</name>
</gene>
<accession>A0A3L6KZL4</accession>
<evidence type="ECO:0000256" key="1">
    <source>
        <dbReference type="PROSITE-ProRule" id="PRU00723"/>
    </source>
</evidence>
<dbReference type="PANTHER" id="PTHR37035">
    <property type="entry name" value="C3H1-TYPE DOMAIN-CONTAINING PROTEIN-RELATED"/>
    <property type="match status" value="1"/>
</dbReference>
<dbReference type="InterPro" id="IPR053125">
    <property type="entry name" value="RNA-bd_mRNA_stabilization_reg"/>
</dbReference>
<dbReference type="PROSITE" id="PS50103">
    <property type="entry name" value="ZF_C3H1"/>
    <property type="match status" value="1"/>
</dbReference>
<dbReference type="Proteomes" id="UP000266743">
    <property type="component" value="Chromosome 10"/>
</dbReference>
<protein>
    <submittedName>
        <fullName evidence="4">Zinc finger protein family member</fullName>
    </submittedName>
</protein>
<proteinExistence type="predicted"/>
<dbReference type="AlphaFoldDB" id="A0A3L6KZL4"/>
<dbReference type="InterPro" id="IPR000571">
    <property type="entry name" value="Znf_CCCH"/>
</dbReference>
<dbReference type="GO" id="GO:0008270">
    <property type="term" value="F:zinc ion binding"/>
    <property type="evidence" value="ECO:0007669"/>
    <property type="project" value="UniProtKB-KW"/>
</dbReference>
<dbReference type="PANTHER" id="PTHR37035:SF7">
    <property type="entry name" value="C3H1-TYPE DOMAIN-CONTAINING PROTEIN"/>
    <property type="match status" value="1"/>
</dbReference>
<organism evidence="4 5">
    <name type="scientific">Trypanosoma brucei equiperdum</name>
    <dbReference type="NCBI Taxonomy" id="630700"/>
    <lineage>
        <taxon>Eukaryota</taxon>
        <taxon>Discoba</taxon>
        <taxon>Euglenozoa</taxon>
        <taxon>Kinetoplastea</taxon>
        <taxon>Metakinetoplastina</taxon>
        <taxon>Trypanosomatida</taxon>
        <taxon>Trypanosomatidae</taxon>
        <taxon>Trypanosoma</taxon>
    </lineage>
</organism>
<feature type="region of interest" description="Disordered" evidence="2">
    <location>
        <begin position="434"/>
        <end position="454"/>
    </location>
</feature>
<evidence type="ECO:0000256" key="2">
    <source>
        <dbReference type="SAM" id="MobiDB-lite"/>
    </source>
</evidence>
<feature type="compositionally biased region" description="Polar residues" evidence="2">
    <location>
        <begin position="643"/>
        <end position="655"/>
    </location>
</feature>
<feature type="domain" description="C3H1-type" evidence="3">
    <location>
        <begin position="140"/>
        <end position="167"/>
    </location>
</feature>
<keyword evidence="1" id="KW-0863">Zinc-finger</keyword>